<feature type="compositionally biased region" description="Basic residues" evidence="1">
    <location>
        <begin position="128"/>
        <end position="137"/>
    </location>
</feature>
<dbReference type="RefSeq" id="WP_251871707.1">
    <property type="nucleotide sequence ID" value="NZ_CP098755.1"/>
</dbReference>
<feature type="compositionally biased region" description="Basic and acidic residues" evidence="1">
    <location>
        <begin position="113"/>
        <end position="127"/>
    </location>
</feature>
<gene>
    <name evidence="2" type="ORF">NDK47_20990</name>
</gene>
<accession>A0ABY4WBN2</accession>
<proteinExistence type="predicted"/>
<evidence type="ECO:0000256" key="1">
    <source>
        <dbReference type="SAM" id="MobiDB-lite"/>
    </source>
</evidence>
<feature type="compositionally biased region" description="Basic and acidic residues" evidence="1">
    <location>
        <begin position="94"/>
        <end position="104"/>
    </location>
</feature>
<organism evidence="2 3">
    <name type="scientific">Brevibacillus ruminantium</name>
    <dbReference type="NCBI Taxonomy" id="2950604"/>
    <lineage>
        <taxon>Bacteria</taxon>
        <taxon>Bacillati</taxon>
        <taxon>Bacillota</taxon>
        <taxon>Bacilli</taxon>
        <taxon>Bacillales</taxon>
        <taxon>Paenibacillaceae</taxon>
        <taxon>Brevibacillus</taxon>
    </lineage>
</organism>
<feature type="region of interest" description="Disordered" evidence="1">
    <location>
        <begin position="85"/>
        <end position="137"/>
    </location>
</feature>
<evidence type="ECO:0000313" key="3">
    <source>
        <dbReference type="Proteomes" id="UP001056500"/>
    </source>
</evidence>
<name>A0ABY4WBN2_9BACL</name>
<protein>
    <submittedName>
        <fullName evidence="2">YjdF family protein</fullName>
    </submittedName>
</protein>
<reference evidence="2" key="1">
    <citation type="submission" date="2022-06" db="EMBL/GenBank/DDBJ databases">
        <title>Genome sequencing of Brevibacillus sp. BB3-R1.</title>
        <authorList>
            <person name="Heo J."/>
            <person name="Lee D."/>
            <person name="Won M."/>
            <person name="Han B.-H."/>
            <person name="Hong S.-B."/>
            <person name="Kwon S.-W."/>
        </authorList>
    </citation>
    <scope>NUCLEOTIDE SEQUENCE</scope>
    <source>
        <strain evidence="2">BB3-R1</strain>
    </source>
</reference>
<evidence type="ECO:0000313" key="2">
    <source>
        <dbReference type="EMBL" id="USG64595.1"/>
    </source>
</evidence>
<dbReference type="InterPro" id="IPR016787">
    <property type="entry name" value="UCP021328"/>
</dbReference>
<dbReference type="Proteomes" id="UP001056500">
    <property type="component" value="Chromosome"/>
</dbReference>
<dbReference type="EMBL" id="CP098755">
    <property type="protein sequence ID" value="USG64595.1"/>
    <property type="molecule type" value="Genomic_DNA"/>
</dbReference>
<keyword evidence="3" id="KW-1185">Reference proteome</keyword>
<dbReference type="Pfam" id="PF11208">
    <property type="entry name" value="DUF2992"/>
    <property type="match status" value="1"/>
</dbReference>
<sequence length="137" mass="16255">MKLTVYHDGQFWVGVVEEIDNGKLKAGKWIFGSEPKDTEILEFIVQNSIFSIIDRLSQEVKVEDLQERRINPKRLARQVARELKAKGISSHAQEVLKLEHEQRKKEKRVTSRQQKEEDRERKREIRQQKAKAKHRGR</sequence>
<dbReference type="PIRSF" id="PIRSF021328">
    <property type="entry name" value="UCP021328"/>
    <property type="match status" value="1"/>
</dbReference>